<reference evidence="7 8" key="1">
    <citation type="submission" date="2020-08" db="EMBL/GenBank/DDBJ databases">
        <title>Genomic Encyclopedia of Type Strains, Phase IV (KMG-IV): sequencing the most valuable type-strain genomes for metagenomic binning, comparative biology and taxonomic classification.</title>
        <authorList>
            <person name="Goeker M."/>
        </authorList>
    </citation>
    <scope>NUCLEOTIDE SEQUENCE [LARGE SCALE GENOMIC DNA]</scope>
    <source>
        <strain evidence="7 8">DSM 17245</strain>
    </source>
</reference>
<dbReference type="GO" id="GO:0003951">
    <property type="term" value="F:NAD+ kinase activity"/>
    <property type="evidence" value="ECO:0007669"/>
    <property type="project" value="UniProtKB-UniRule"/>
</dbReference>
<keyword evidence="6" id="KW-0067">ATP-binding</keyword>
<evidence type="ECO:0000313" key="8">
    <source>
        <dbReference type="Proteomes" id="UP000522163"/>
    </source>
</evidence>
<keyword evidence="6" id="KW-0963">Cytoplasm</keyword>
<dbReference type="Pfam" id="PF20143">
    <property type="entry name" value="NAD_kinase_C"/>
    <property type="match status" value="1"/>
</dbReference>
<dbReference type="GeneID" id="85014088"/>
<dbReference type="InterPro" id="IPR016064">
    <property type="entry name" value="NAD/diacylglycerol_kinase_sf"/>
</dbReference>
<gene>
    <name evidence="6" type="primary">nadK</name>
    <name evidence="7" type="ORF">HNQ46_000526</name>
</gene>
<dbReference type="EC" id="2.7.1.23" evidence="6"/>
<dbReference type="Gene3D" id="2.60.200.30">
    <property type="entry name" value="Probable inorganic polyphosphate/atp-NAD kinase, domain 2"/>
    <property type="match status" value="1"/>
</dbReference>
<feature type="binding site" evidence="6">
    <location>
        <begin position="57"/>
        <end position="58"/>
    </location>
    <ligand>
        <name>NAD(+)</name>
        <dbReference type="ChEBI" id="CHEBI:57540"/>
    </ligand>
</feature>
<keyword evidence="6" id="KW-0547">Nucleotide-binding</keyword>
<organism evidence="7 8">
    <name type="scientific">Oribacterium sinus</name>
    <dbReference type="NCBI Taxonomy" id="237576"/>
    <lineage>
        <taxon>Bacteria</taxon>
        <taxon>Bacillati</taxon>
        <taxon>Bacillota</taxon>
        <taxon>Clostridia</taxon>
        <taxon>Lachnospirales</taxon>
        <taxon>Lachnospiraceae</taxon>
        <taxon>Oribacterium</taxon>
    </lineage>
</organism>
<comment type="subcellular location">
    <subcellularLocation>
        <location evidence="6">Cytoplasm</location>
    </subcellularLocation>
</comment>
<evidence type="ECO:0000256" key="4">
    <source>
        <dbReference type="ARBA" id="ARBA00023027"/>
    </source>
</evidence>
<feature type="binding site" evidence="6">
    <location>
        <begin position="173"/>
        <end position="178"/>
    </location>
    <ligand>
        <name>NAD(+)</name>
        <dbReference type="ChEBI" id="CHEBI:57540"/>
    </ligand>
</feature>
<evidence type="ECO:0000313" key="7">
    <source>
        <dbReference type="EMBL" id="MBB6040563.1"/>
    </source>
</evidence>
<comment type="caution">
    <text evidence="6">Lacks conserved residue(s) required for the propagation of feature annotation.</text>
</comment>
<dbReference type="RefSeq" id="WP_183682620.1">
    <property type="nucleotide sequence ID" value="NZ_JACHHH010000002.1"/>
</dbReference>
<feature type="binding site" evidence="6">
    <location>
        <begin position="132"/>
        <end position="133"/>
    </location>
    <ligand>
        <name>NAD(+)</name>
        <dbReference type="ChEBI" id="CHEBI:57540"/>
    </ligand>
</feature>
<comment type="catalytic activity">
    <reaction evidence="5 6">
        <text>NAD(+) + ATP = ADP + NADP(+) + H(+)</text>
        <dbReference type="Rhea" id="RHEA:18629"/>
        <dbReference type="ChEBI" id="CHEBI:15378"/>
        <dbReference type="ChEBI" id="CHEBI:30616"/>
        <dbReference type="ChEBI" id="CHEBI:57540"/>
        <dbReference type="ChEBI" id="CHEBI:58349"/>
        <dbReference type="ChEBI" id="CHEBI:456216"/>
        <dbReference type="EC" id="2.7.1.23"/>
    </reaction>
</comment>
<comment type="caution">
    <text evidence="7">The sequence shown here is derived from an EMBL/GenBank/DDBJ whole genome shotgun (WGS) entry which is preliminary data.</text>
</comment>
<evidence type="ECO:0000256" key="2">
    <source>
        <dbReference type="ARBA" id="ARBA00022777"/>
    </source>
</evidence>
<accession>A0A7W9W1K8</accession>
<dbReference type="InterPro" id="IPR017437">
    <property type="entry name" value="ATP-NAD_kinase_PpnK-typ_C"/>
</dbReference>
<comment type="similarity">
    <text evidence="6">Belongs to the NAD kinase family.</text>
</comment>
<keyword evidence="2 6" id="KW-0418">Kinase</keyword>
<sequence>MNLALIVNQTKPEAESFQKIIEEELAKKGIRPKIFLNKDFSREDFVGMDCLITLGGDGTILHTTGVLQGMPVPILGINAGHLGYLTEIRQRRRIAEAIERLVAGDYVEDRRAMLSGSIFRQGKEIFSRSALNELLLSRVRGVSIHHFQVFCDGMEMVHYSADGIIISTPTGSTAYNLSAGGPIISPEAPVYIMNPICAHSLNARAVVLDNRRTLEIVMEGGDQVLSFDGEAPIELLAGDVVRIRKAKEETVLIKFSKESFLHTLREKMANL</sequence>
<dbReference type="GO" id="GO:0019674">
    <property type="term" value="P:NAD+ metabolic process"/>
    <property type="evidence" value="ECO:0007669"/>
    <property type="project" value="InterPro"/>
</dbReference>
<dbReference type="GO" id="GO:0006741">
    <property type="term" value="P:NADP+ biosynthetic process"/>
    <property type="evidence" value="ECO:0007669"/>
    <property type="project" value="UniProtKB-UniRule"/>
</dbReference>
<name>A0A7W9W1K8_9FIRM</name>
<feature type="binding site" evidence="6">
    <location>
        <position position="62"/>
    </location>
    <ligand>
        <name>NAD(+)</name>
        <dbReference type="ChEBI" id="CHEBI:57540"/>
    </ligand>
</feature>
<dbReference type="SUPFAM" id="SSF111331">
    <property type="entry name" value="NAD kinase/diacylglycerol kinase-like"/>
    <property type="match status" value="1"/>
</dbReference>
<comment type="function">
    <text evidence="6">Involved in the regulation of the intracellular balance of NAD and NADP, and is a key enzyme in the biosynthesis of NADP. Catalyzes specifically the phosphorylation on 2'-hydroxyl of the adenosine moiety of NAD to yield NADP.</text>
</comment>
<dbReference type="AlphaFoldDB" id="A0A7W9W1K8"/>
<dbReference type="GO" id="GO:0005737">
    <property type="term" value="C:cytoplasm"/>
    <property type="evidence" value="ECO:0007669"/>
    <property type="project" value="UniProtKB-SubCell"/>
</dbReference>
<feature type="binding site" evidence="6">
    <location>
        <position position="162"/>
    </location>
    <ligand>
        <name>NAD(+)</name>
        <dbReference type="ChEBI" id="CHEBI:57540"/>
    </ligand>
</feature>
<protein>
    <recommendedName>
        <fullName evidence="6">NAD kinase</fullName>
        <ecNumber evidence="6">2.7.1.23</ecNumber>
    </recommendedName>
    <alternativeName>
        <fullName evidence="6">ATP-dependent NAD kinase</fullName>
    </alternativeName>
</protein>
<dbReference type="Pfam" id="PF01513">
    <property type="entry name" value="NAD_kinase"/>
    <property type="match status" value="1"/>
</dbReference>
<dbReference type="Gene3D" id="3.40.50.10330">
    <property type="entry name" value="Probable inorganic polyphosphate/atp-NAD kinase, domain 1"/>
    <property type="match status" value="1"/>
</dbReference>
<dbReference type="InterPro" id="IPR002504">
    <property type="entry name" value="NADK"/>
</dbReference>
<dbReference type="Proteomes" id="UP000522163">
    <property type="component" value="Unassembled WGS sequence"/>
</dbReference>
<dbReference type="GO" id="GO:0051287">
    <property type="term" value="F:NAD binding"/>
    <property type="evidence" value="ECO:0007669"/>
    <property type="project" value="UniProtKB-ARBA"/>
</dbReference>
<keyword evidence="4 6" id="KW-0520">NAD</keyword>
<evidence type="ECO:0000256" key="3">
    <source>
        <dbReference type="ARBA" id="ARBA00022857"/>
    </source>
</evidence>
<comment type="cofactor">
    <cofactor evidence="6">
        <name>a divalent metal cation</name>
        <dbReference type="ChEBI" id="CHEBI:60240"/>
    </cofactor>
</comment>
<evidence type="ECO:0000256" key="5">
    <source>
        <dbReference type="ARBA" id="ARBA00047925"/>
    </source>
</evidence>
<dbReference type="PANTHER" id="PTHR20275">
    <property type="entry name" value="NAD KINASE"/>
    <property type="match status" value="1"/>
</dbReference>
<keyword evidence="1 6" id="KW-0808">Transferase</keyword>
<dbReference type="GO" id="GO:0046872">
    <property type="term" value="F:metal ion binding"/>
    <property type="evidence" value="ECO:0007669"/>
    <property type="project" value="UniProtKB-UniRule"/>
</dbReference>
<dbReference type="EMBL" id="JACHHH010000002">
    <property type="protein sequence ID" value="MBB6040563.1"/>
    <property type="molecule type" value="Genomic_DNA"/>
</dbReference>
<feature type="active site" description="Proton acceptor" evidence="6">
    <location>
        <position position="57"/>
    </location>
</feature>
<dbReference type="HAMAP" id="MF_00361">
    <property type="entry name" value="NAD_kinase"/>
    <property type="match status" value="1"/>
</dbReference>
<dbReference type="GO" id="GO:0005524">
    <property type="term" value="F:ATP binding"/>
    <property type="evidence" value="ECO:0007669"/>
    <property type="project" value="UniProtKB-KW"/>
</dbReference>
<evidence type="ECO:0000256" key="6">
    <source>
        <dbReference type="HAMAP-Rule" id="MF_00361"/>
    </source>
</evidence>
<proteinExistence type="inferred from homology"/>
<keyword evidence="3 6" id="KW-0521">NADP</keyword>
<dbReference type="PANTHER" id="PTHR20275:SF0">
    <property type="entry name" value="NAD KINASE"/>
    <property type="match status" value="1"/>
</dbReference>
<evidence type="ECO:0000256" key="1">
    <source>
        <dbReference type="ARBA" id="ARBA00022679"/>
    </source>
</evidence>
<dbReference type="InterPro" id="IPR017438">
    <property type="entry name" value="ATP-NAD_kinase_N"/>
</dbReference>